<feature type="transmembrane region" description="Helical" evidence="2">
    <location>
        <begin position="128"/>
        <end position="148"/>
    </location>
</feature>
<accession>A0ABW2CWQ3</accession>
<keyword evidence="2" id="KW-0472">Membrane</keyword>
<keyword evidence="2" id="KW-0812">Transmembrane</keyword>
<feature type="region of interest" description="Disordered" evidence="1">
    <location>
        <begin position="159"/>
        <end position="192"/>
    </location>
</feature>
<dbReference type="EMBL" id="JBHSXS010000050">
    <property type="protein sequence ID" value="MFC6886229.1"/>
    <property type="molecule type" value="Genomic_DNA"/>
</dbReference>
<evidence type="ECO:0000313" key="4">
    <source>
        <dbReference type="Proteomes" id="UP001596380"/>
    </source>
</evidence>
<feature type="transmembrane region" description="Helical" evidence="2">
    <location>
        <begin position="80"/>
        <end position="98"/>
    </location>
</feature>
<protein>
    <recommendedName>
        <fullName evidence="5">DUF2567 domain-containing protein</fullName>
    </recommendedName>
</protein>
<reference evidence="4" key="1">
    <citation type="journal article" date="2019" name="Int. J. Syst. Evol. Microbiol.">
        <title>The Global Catalogue of Microorganisms (GCM) 10K type strain sequencing project: providing services to taxonomists for standard genome sequencing and annotation.</title>
        <authorList>
            <consortium name="The Broad Institute Genomics Platform"/>
            <consortium name="The Broad Institute Genome Sequencing Center for Infectious Disease"/>
            <person name="Wu L."/>
            <person name="Ma J."/>
        </authorList>
    </citation>
    <scope>NUCLEOTIDE SEQUENCE [LARGE SCALE GENOMIC DNA]</scope>
    <source>
        <strain evidence="4">JCM 3369</strain>
    </source>
</reference>
<gene>
    <name evidence="3" type="ORF">ACFQKB_41175</name>
</gene>
<feature type="transmembrane region" description="Helical" evidence="2">
    <location>
        <begin position="54"/>
        <end position="73"/>
    </location>
</feature>
<dbReference type="Proteomes" id="UP001596380">
    <property type="component" value="Unassembled WGS sequence"/>
</dbReference>
<evidence type="ECO:0008006" key="5">
    <source>
        <dbReference type="Google" id="ProtNLM"/>
    </source>
</evidence>
<organism evidence="3 4">
    <name type="scientific">Actinomadura yumaensis</name>
    <dbReference type="NCBI Taxonomy" id="111807"/>
    <lineage>
        <taxon>Bacteria</taxon>
        <taxon>Bacillati</taxon>
        <taxon>Actinomycetota</taxon>
        <taxon>Actinomycetes</taxon>
        <taxon>Streptosporangiales</taxon>
        <taxon>Thermomonosporaceae</taxon>
        <taxon>Actinomadura</taxon>
    </lineage>
</organism>
<keyword evidence="4" id="KW-1185">Reference proteome</keyword>
<evidence type="ECO:0000256" key="1">
    <source>
        <dbReference type="SAM" id="MobiDB-lite"/>
    </source>
</evidence>
<sequence>MRTWAVTTAVVAVLGPLAGLLWHAIVPDVAYVVIQGEALLADPEGQGPIGVDARFALIGLVAGALCGVAGYLAGGRRNDLPLLFGLVVGGAAASLLAWRVGHQIGLADFHRAVRGAPDGRNVTGVADLRATGVLVFWPLVSAAVYGLLEMIVKRLPARDGGEPGAGEADQVGGGELDLESAPSGRDVDRREP</sequence>
<dbReference type="RefSeq" id="WP_164717162.1">
    <property type="nucleotide sequence ID" value="NZ_JBHSXE010000001.1"/>
</dbReference>
<name>A0ABW2CWQ3_9ACTN</name>
<proteinExistence type="predicted"/>
<keyword evidence="2" id="KW-1133">Transmembrane helix</keyword>
<evidence type="ECO:0000256" key="2">
    <source>
        <dbReference type="SAM" id="Phobius"/>
    </source>
</evidence>
<evidence type="ECO:0000313" key="3">
    <source>
        <dbReference type="EMBL" id="MFC6886229.1"/>
    </source>
</evidence>
<comment type="caution">
    <text evidence="3">The sequence shown here is derived from an EMBL/GenBank/DDBJ whole genome shotgun (WGS) entry which is preliminary data.</text>
</comment>